<keyword evidence="1" id="KW-0812">Transmembrane</keyword>
<dbReference type="RefSeq" id="WP_006955472.1">
    <property type="nucleotide sequence ID" value="NZ_CH672405.1"/>
</dbReference>
<reference evidence="2 3" key="1">
    <citation type="submission" date="2006-01" db="EMBL/GenBank/DDBJ databases">
        <authorList>
            <person name="Brettar I."/>
            <person name="Hofle M."/>
            <person name="Ferriera S."/>
            <person name="Johnson J."/>
            <person name="Kravitz S."/>
            <person name="Halpern A."/>
            <person name="Remington K."/>
            <person name="Beeson K."/>
            <person name="Tran B."/>
            <person name="Rogers Y.-H."/>
            <person name="Friedman R."/>
            <person name="Venter J.C."/>
        </authorList>
    </citation>
    <scope>NUCLEOTIDE SEQUENCE [LARGE SCALE GENOMIC DNA]</scope>
    <source>
        <strain evidence="2 3">OS145</strain>
    </source>
</reference>
<gene>
    <name evidence="2" type="ORF">OS145_00825</name>
</gene>
<feature type="transmembrane region" description="Helical" evidence="1">
    <location>
        <begin position="81"/>
        <end position="101"/>
    </location>
</feature>
<keyword evidence="1" id="KW-0472">Membrane</keyword>
<comment type="caution">
    <text evidence="2">The sequence shown here is derived from an EMBL/GenBank/DDBJ whole genome shotgun (WGS) entry which is preliminary data.</text>
</comment>
<feature type="transmembrane region" description="Helical" evidence="1">
    <location>
        <begin position="12"/>
        <end position="31"/>
    </location>
</feature>
<dbReference type="Proteomes" id="UP000016543">
    <property type="component" value="Unassembled WGS sequence"/>
</dbReference>
<proteinExistence type="predicted"/>
<feature type="transmembrane region" description="Helical" evidence="1">
    <location>
        <begin position="52"/>
        <end position="75"/>
    </location>
</feature>
<keyword evidence="1" id="KW-1133">Transmembrane helix</keyword>
<protein>
    <submittedName>
        <fullName evidence="2">Uncharacterized conserved membrane protein</fullName>
    </submittedName>
</protein>
<accession>A0ABP2CRR2</accession>
<name>A0ABP2CRR2_9GAMM</name>
<evidence type="ECO:0000313" key="3">
    <source>
        <dbReference type="Proteomes" id="UP000016543"/>
    </source>
</evidence>
<sequence length="107" mass="11998">MLQLMNQLGMMLRQHTHEIAMMILATLLVIYGDEVNRLVKKSVSNYPFIVRALIFVALCAFGYGYLLIGFTPILASWIYTIPLHLLGPAVLGLLLVLGVLAERKKQL</sequence>
<dbReference type="EMBL" id="AAMX01000005">
    <property type="protein sequence ID" value="EAQ32501.1"/>
    <property type="molecule type" value="Genomic_DNA"/>
</dbReference>
<evidence type="ECO:0000313" key="2">
    <source>
        <dbReference type="EMBL" id="EAQ32501.1"/>
    </source>
</evidence>
<organism evidence="2 3">
    <name type="scientific">Idiomarina baltica OS145</name>
    <dbReference type="NCBI Taxonomy" id="314276"/>
    <lineage>
        <taxon>Bacteria</taxon>
        <taxon>Pseudomonadati</taxon>
        <taxon>Pseudomonadota</taxon>
        <taxon>Gammaproteobacteria</taxon>
        <taxon>Alteromonadales</taxon>
        <taxon>Idiomarinaceae</taxon>
        <taxon>Idiomarina</taxon>
    </lineage>
</organism>
<evidence type="ECO:0000256" key="1">
    <source>
        <dbReference type="SAM" id="Phobius"/>
    </source>
</evidence>
<dbReference type="InterPro" id="IPR021813">
    <property type="entry name" value="DUF3392"/>
</dbReference>
<dbReference type="Pfam" id="PF11872">
    <property type="entry name" value="DUF3392"/>
    <property type="match status" value="1"/>
</dbReference>
<keyword evidence="3" id="KW-1185">Reference proteome</keyword>